<protein>
    <recommendedName>
        <fullName evidence="2">EAL domain-containing protein</fullName>
    </recommendedName>
</protein>
<evidence type="ECO:0000313" key="4">
    <source>
        <dbReference type="Proteomes" id="UP001157017"/>
    </source>
</evidence>
<gene>
    <name evidence="3" type="ORF">GCM10025868_20800</name>
</gene>
<dbReference type="Proteomes" id="UP001157017">
    <property type="component" value="Unassembled WGS sequence"/>
</dbReference>
<dbReference type="Gene3D" id="3.20.20.450">
    <property type="entry name" value="EAL domain"/>
    <property type="match status" value="1"/>
</dbReference>
<keyword evidence="4" id="KW-1185">Reference proteome</keyword>
<evidence type="ECO:0000259" key="2">
    <source>
        <dbReference type="PROSITE" id="PS50883"/>
    </source>
</evidence>
<name>A0ABQ6JJ27_9ACTN</name>
<feature type="region of interest" description="Disordered" evidence="1">
    <location>
        <begin position="1"/>
        <end position="28"/>
    </location>
</feature>
<organism evidence="3 4">
    <name type="scientific">Angustibacter aerolatus</name>
    <dbReference type="NCBI Taxonomy" id="1162965"/>
    <lineage>
        <taxon>Bacteria</taxon>
        <taxon>Bacillati</taxon>
        <taxon>Actinomycetota</taxon>
        <taxon>Actinomycetes</taxon>
        <taxon>Kineosporiales</taxon>
        <taxon>Kineosporiaceae</taxon>
    </lineage>
</organism>
<dbReference type="InterPro" id="IPR035919">
    <property type="entry name" value="EAL_sf"/>
</dbReference>
<dbReference type="Pfam" id="PF00563">
    <property type="entry name" value="EAL"/>
    <property type="match status" value="1"/>
</dbReference>
<dbReference type="InterPro" id="IPR001633">
    <property type="entry name" value="EAL_dom"/>
</dbReference>
<feature type="domain" description="EAL" evidence="2">
    <location>
        <begin position="30"/>
        <end position="92"/>
    </location>
</feature>
<reference evidence="4" key="1">
    <citation type="journal article" date="2019" name="Int. J. Syst. Evol. Microbiol.">
        <title>The Global Catalogue of Microorganisms (GCM) 10K type strain sequencing project: providing services to taxonomists for standard genome sequencing and annotation.</title>
        <authorList>
            <consortium name="The Broad Institute Genomics Platform"/>
            <consortium name="The Broad Institute Genome Sequencing Center for Infectious Disease"/>
            <person name="Wu L."/>
            <person name="Ma J."/>
        </authorList>
    </citation>
    <scope>NUCLEOTIDE SEQUENCE [LARGE SCALE GENOMIC DNA]</scope>
    <source>
        <strain evidence="4">NBRC 108730</strain>
    </source>
</reference>
<accession>A0ABQ6JJ27</accession>
<comment type="caution">
    <text evidence="3">The sequence shown here is derived from an EMBL/GenBank/DDBJ whole genome shotgun (WGS) entry which is preliminary data.</text>
</comment>
<dbReference type="PROSITE" id="PS50883">
    <property type="entry name" value="EAL"/>
    <property type="match status" value="1"/>
</dbReference>
<evidence type="ECO:0000313" key="3">
    <source>
        <dbReference type="EMBL" id="GMA86830.1"/>
    </source>
</evidence>
<proteinExistence type="predicted"/>
<dbReference type="SUPFAM" id="SSF141868">
    <property type="entry name" value="EAL domain-like"/>
    <property type="match status" value="1"/>
</dbReference>
<evidence type="ECO:0000256" key="1">
    <source>
        <dbReference type="SAM" id="MobiDB-lite"/>
    </source>
</evidence>
<sequence length="92" mass="10163">MAEQGRHTAGDIALVGVPDDPHDPLPPGMLQRVERRLRVALASGRLRLHFQPVVFLPSGRTAGYEALCRWHDDEARRRAARACSCGSPRRPG</sequence>
<dbReference type="EMBL" id="BSUZ01000001">
    <property type="protein sequence ID" value="GMA86830.1"/>
    <property type="molecule type" value="Genomic_DNA"/>
</dbReference>